<name>A0A845SX23_9FIRM</name>
<dbReference type="Gene3D" id="3.90.1640.30">
    <property type="match status" value="1"/>
</dbReference>
<dbReference type="AlphaFoldDB" id="A0A845SX23"/>
<dbReference type="GO" id="GO:0003676">
    <property type="term" value="F:nucleic acid binding"/>
    <property type="evidence" value="ECO:0007669"/>
    <property type="project" value="InterPro"/>
</dbReference>
<reference evidence="9 11" key="1">
    <citation type="submission" date="2018-08" db="EMBL/GenBank/DDBJ databases">
        <title>Murine metabolic-syndrome-specific gut microbial biobank.</title>
        <authorList>
            <person name="Liu C."/>
        </authorList>
    </citation>
    <scope>NUCLEOTIDE SEQUENCE [LARGE SCALE GENOMIC DNA]</scope>
    <source>
        <strain evidence="9 11">X69</strain>
    </source>
</reference>
<dbReference type="EMBL" id="QXWZ01000002">
    <property type="protein sequence ID" value="NBI77535.1"/>
    <property type="molecule type" value="Genomic_DNA"/>
</dbReference>
<feature type="domain" description="DHHA1" evidence="7">
    <location>
        <begin position="384"/>
        <end position="476"/>
    </location>
</feature>
<dbReference type="PANTHER" id="PTHR30255:SF2">
    <property type="entry name" value="SINGLE-STRANDED-DNA-SPECIFIC EXONUCLEASE RECJ"/>
    <property type="match status" value="1"/>
</dbReference>
<dbReference type="InterPro" id="IPR051673">
    <property type="entry name" value="SSDNA_exonuclease_RecJ"/>
</dbReference>
<reference evidence="10 12" key="2">
    <citation type="submission" date="2019-06" db="EMBL/GenBank/DDBJ databases">
        <title>Draft genome sequences of 15 bacterial species constituting the stable defined intestinal microbiota of the GM15 gnotobiotic mouse model.</title>
        <authorList>
            <person name="Elie C."/>
            <person name="Mathieu A."/>
            <person name="Saliou A."/>
            <person name="Darnaud M."/>
            <person name="Leulier F."/>
            <person name="Tamellini A."/>
        </authorList>
    </citation>
    <scope>NUCLEOTIDE SEQUENCE [LARGE SCALE GENOMIC DNA]</scope>
    <source>
        <strain evidence="10 12">JM4-15</strain>
    </source>
</reference>
<dbReference type="Proteomes" id="UP000462501">
    <property type="component" value="Unassembled WGS sequence"/>
</dbReference>
<evidence type="ECO:0000313" key="9">
    <source>
        <dbReference type="EMBL" id="NBI77535.1"/>
    </source>
</evidence>
<feature type="domain" description="DDH" evidence="6">
    <location>
        <begin position="116"/>
        <end position="264"/>
    </location>
</feature>
<feature type="domain" description="RecJ OB" evidence="8">
    <location>
        <begin position="489"/>
        <end position="594"/>
    </location>
</feature>
<dbReference type="Pfam" id="PF17768">
    <property type="entry name" value="RecJ_OB"/>
    <property type="match status" value="1"/>
</dbReference>
<dbReference type="NCBIfam" id="TIGR00644">
    <property type="entry name" value="recJ"/>
    <property type="match status" value="1"/>
</dbReference>
<dbReference type="Pfam" id="PF02272">
    <property type="entry name" value="DHHA1"/>
    <property type="match status" value="1"/>
</dbReference>
<evidence type="ECO:0000313" key="12">
    <source>
        <dbReference type="Proteomes" id="UP000462501"/>
    </source>
</evidence>
<keyword evidence="5 10" id="KW-0269">Exonuclease</keyword>
<dbReference type="EMBL" id="VIQT01000009">
    <property type="protein sequence ID" value="NDO38477.1"/>
    <property type="molecule type" value="Genomic_DNA"/>
</dbReference>
<dbReference type="SUPFAM" id="SSF64182">
    <property type="entry name" value="DHH phosphoesterases"/>
    <property type="match status" value="1"/>
</dbReference>
<dbReference type="GO" id="GO:0006281">
    <property type="term" value="P:DNA repair"/>
    <property type="evidence" value="ECO:0007669"/>
    <property type="project" value="InterPro"/>
</dbReference>
<gene>
    <name evidence="10" type="primary">recJ</name>
    <name evidence="9" type="ORF">D3Z39_01380</name>
    <name evidence="10" type="ORF">FMM72_04330</name>
</gene>
<comment type="caution">
    <text evidence="10">The sequence shown here is derived from an EMBL/GenBank/DDBJ whole genome shotgun (WGS) entry which is preliminary data.</text>
</comment>
<organism evidence="10 12">
    <name type="scientific">Anaerotruncus colihominis</name>
    <dbReference type="NCBI Taxonomy" id="169435"/>
    <lineage>
        <taxon>Bacteria</taxon>
        <taxon>Bacillati</taxon>
        <taxon>Bacillota</taxon>
        <taxon>Clostridia</taxon>
        <taxon>Eubacteriales</taxon>
        <taxon>Oscillospiraceae</taxon>
        <taxon>Anaerotruncus</taxon>
    </lineage>
</organism>
<dbReference type="InterPro" id="IPR004610">
    <property type="entry name" value="RecJ"/>
</dbReference>
<protein>
    <recommendedName>
        <fullName evidence="2">Single-stranded-DNA-specific exonuclease RecJ</fullName>
    </recommendedName>
</protein>
<evidence type="ECO:0000256" key="3">
    <source>
        <dbReference type="ARBA" id="ARBA00022722"/>
    </source>
</evidence>
<evidence type="ECO:0000259" key="6">
    <source>
        <dbReference type="Pfam" id="PF01368"/>
    </source>
</evidence>
<dbReference type="PANTHER" id="PTHR30255">
    <property type="entry name" value="SINGLE-STRANDED-DNA-SPECIFIC EXONUCLEASE RECJ"/>
    <property type="match status" value="1"/>
</dbReference>
<dbReference type="InterPro" id="IPR041122">
    <property type="entry name" value="RecJ_OB"/>
</dbReference>
<evidence type="ECO:0000259" key="7">
    <source>
        <dbReference type="Pfam" id="PF02272"/>
    </source>
</evidence>
<evidence type="ECO:0000313" key="11">
    <source>
        <dbReference type="Proteomes" id="UP000446348"/>
    </source>
</evidence>
<dbReference type="GO" id="GO:0008409">
    <property type="term" value="F:5'-3' exonuclease activity"/>
    <property type="evidence" value="ECO:0007669"/>
    <property type="project" value="InterPro"/>
</dbReference>
<evidence type="ECO:0000256" key="4">
    <source>
        <dbReference type="ARBA" id="ARBA00022801"/>
    </source>
</evidence>
<dbReference type="InterPro" id="IPR038763">
    <property type="entry name" value="DHH_sf"/>
</dbReference>
<dbReference type="InterPro" id="IPR001667">
    <property type="entry name" value="DDH_dom"/>
</dbReference>
<evidence type="ECO:0000256" key="2">
    <source>
        <dbReference type="ARBA" id="ARBA00019841"/>
    </source>
</evidence>
<dbReference type="Gene3D" id="3.10.310.30">
    <property type="match status" value="1"/>
</dbReference>
<dbReference type="InterPro" id="IPR003156">
    <property type="entry name" value="DHHA1_dom"/>
</dbReference>
<comment type="similarity">
    <text evidence="1">Belongs to the RecJ family.</text>
</comment>
<keyword evidence="3" id="KW-0540">Nuclease</keyword>
<proteinExistence type="inferred from homology"/>
<evidence type="ECO:0000259" key="8">
    <source>
        <dbReference type="Pfam" id="PF17768"/>
    </source>
</evidence>
<dbReference type="Proteomes" id="UP000446348">
    <property type="component" value="Unassembled WGS sequence"/>
</dbReference>
<dbReference type="Pfam" id="PF01368">
    <property type="entry name" value="DHH"/>
    <property type="match status" value="1"/>
</dbReference>
<accession>A0A845SX23</accession>
<dbReference type="GO" id="GO:0006310">
    <property type="term" value="P:DNA recombination"/>
    <property type="evidence" value="ECO:0007669"/>
    <property type="project" value="InterPro"/>
</dbReference>
<evidence type="ECO:0000256" key="5">
    <source>
        <dbReference type="ARBA" id="ARBA00022839"/>
    </source>
</evidence>
<keyword evidence="4" id="KW-0378">Hydrolase</keyword>
<evidence type="ECO:0000256" key="1">
    <source>
        <dbReference type="ARBA" id="ARBA00005915"/>
    </source>
</evidence>
<evidence type="ECO:0000313" key="10">
    <source>
        <dbReference type="EMBL" id="NDO38477.1"/>
    </source>
</evidence>
<sequence length="722" mass="79093">MRILCFMQKSGTINAFILMIRPGRAAARGRIINGGIDVPIKRWNIRQADGEAARRMAEAFGLPPLAVRILAGRGFDTQESIRQFLTEDCALTDPLALRDMDRAVTRIRRAIAEGEKIAVYGDYDCDGILSTVVLYSYLESAGADVCYYIPHRDREGYGLNREALQIIRDDGVRLVITVDNGITAVDEVAFAASIGIDVVITDHHKPRDMLPQAVAVVDPHRLDDESGCEYLAGIGVAFKLICALEGDDGDLMLEQYGDLVAVATVADIVPLIGENRTIVRRGLESLQNTDNEGLAALIRACGMADRQLSCENIAYGIVPRINSAGRFDCVDNAVELFSGGCDEPAALAGDINSLNEHRRAVEDQIVRQIMSQLDADTEALGRRIIVIHGEGWHHGVVGIVASRMVERFGKPCIVFSVEGDVARGSARSIEGFSIIDAIDACSRLLIRYGGHNQAAGLTVSMENLKAFENAINDWAASYYPDMPQQTINIDCAISPRQLTVEEIAPLSMLEPFGSGNEPPIFTIHGCVLQGIYAIGDGKHVRLRFCGDGCVFYAVYFGVTQANFPYTIGETVDLAVAVDVNEWNGEQRVSVKVRDIHLSGIDYDKIHRSEQVYQRLVRSEPVEPPARAAAVPDRDDIAVVYRYLRTKGNLRAPDEMIYAKLQGNISCLCKVKIAIDVLDEMHLITRERSGDTKNVAVVANPRKVDISQSKILRGLAKPAAGRE</sequence>